<sequence length="545" mass="62244">MPEQWNRLQDAPFARVNHQCISLNDVLYVFGGHNKAFNKIDLESIELDINSYDLTRKVWKKVTTAKSVYKWDGKNKKLIKQNSRADVPTLRFGHTVVVWRSRAWLFGGRSQKSECSNDVYMFCPATSIDCIVKHTFPIWAKGINLSGEIPLGCDGHAAAVLNDCMFIFGGYSETYHGFTNSLHCLDFLAWHWTMIKFVTNPASLYPPELVNSSMESIFTNAEQIFRSDSEYAPSNSNEIPITTSIPIPREFSSMQAHDGRLFLFGGRSLHPFRSPSRDIYDSTLWELLPVTIHHANFNPRLTSHANCPENLSNSELELQVWEENTGHWLSSASWHSTPRRFRCLHHHLKCRKCDTASFSYYCGTHDNQNPWRNGFGYWRRVHVGHGLKTDDSLISLMGLHLKEAKQHRSMVLVDILNMNLNSNDILANHANKLDEESLSKFPLGRRSLSSWSYAGQIYISFGLVICTSHATVSDYSLHFNDLWRFDLQSNQWSCLRNHKPSDVLQNVSYHAMESLFDRPSVSLATSLTVPLPRRRASACLVSSPP</sequence>
<dbReference type="EMBL" id="JBJKFK010000898">
    <property type="protein sequence ID" value="KAL3314825.1"/>
    <property type="molecule type" value="Genomic_DNA"/>
</dbReference>
<feature type="non-terminal residue" evidence="1">
    <location>
        <position position="545"/>
    </location>
</feature>
<gene>
    <name evidence="1" type="primary">KLHDC3</name>
    <name evidence="1" type="ORF">Ciccas_006542</name>
</gene>
<evidence type="ECO:0000313" key="1">
    <source>
        <dbReference type="EMBL" id="KAL3314825.1"/>
    </source>
</evidence>
<dbReference type="SUPFAM" id="SSF117281">
    <property type="entry name" value="Kelch motif"/>
    <property type="match status" value="1"/>
</dbReference>
<organism evidence="1 2">
    <name type="scientific">Cichlidogyrus casuarinus</name>
    <dbReference type="NCBI Taxonomy" id="1844966"/>
    <lineage>
        <taxon>Eukaryota</taxon>
        <taxon>Metazoa</taxon>
        <taxon>Spiralia</taxon>
        <taxon>Lophotrochozoa</taxon>
        <taxon>Platyhelminthes</taxon>
        <taxon>Monogenea</taxon>
        <taxon>Monopisthocotylea</taxon>
        <taxon>Dactylogyridea</taxon>
        <taxon>Ancyrocephalidae</taxon>
        <taxon>Cichlidogyrus</taxon>
    </lineage>
</organism>
<evidence type="ECO:0000313" key="2">
    <source>
        <dbReference type="Proteomes" id="UP001626550"/>
    </source>
</evidence>
<keyword evidence="2" id="KW-1185">Reference proteome</keyword>
<dbReference type="InterPro" id="IPR015915">
    <property type="entry name" value="Kelch-typ_b-propeller"/>
</dbReference>
<dbReference type="Gene3D" id="2.120.10.80">
    <property type="entry name" value="Kelch-type beta propeller"/>
    <property type="match status" value="2"/>
</dbReference>
<dbReference type="PANTHER" id="PTHR46461">
    <property type="entry name" value="KELCH DOMAIN-CONTAINING PROTEIN 3"/>
    <property type="match status" value="1"/>
</dbReference>
<comment type="caution">
    <text evidence="1">The sequence shown here is derived from an EMBL/GenBank/DDBJ whole genome shotgun (WGS) entry which is preliminary data.</text>
</comment>
<reference evidence="1 2" key="1">
    <citation type="submission" date="2024-11" db="EMBL/GenBank/DDBJ databases">
        <title>Adaptive evolution of stress response genes in parasites aligns with host niche diversity.</title>
        <authorList>
            <person name="Hahn C."/>
            <person name="Resl P."/>
        </authorList>
    </citation>
    <scope>NUCLEOTIDE SEQUENCE [LARGE SCALE GENOMIC DNA]</scope>
    <source>
        <strain evidence="1">EGGRZ-B1_66</strain>
        <tissue evidence="1">Body</tissue>
    </source>
</reference>
<dbReference type="PANTHER" id="PTHR46461:SF1">
    <property type="entry name" value="KELCH DOMAIN-CONTAINING PROTEIN 3"/>
    <property type="match status" value="1"/>
</dbReference>
<accession>A0ABD2Q5H0</accession>
<dbReference type="Proteomes" id="UP001626550">
    <property type="component" value="Unassembled WGS sequence"/>
</dbReference>
<proteinExistence type="predicted"/>
<protein>
    <submittedName>
        <fullName evidence="1">Kelch domain-containing protein 3</fullName>
    </submittedName>
</protein>
<name>A0ABD2Q5H0_9PLAT</name>
<dbReference type="InterPro" id="IPR052637">
    <property type="entry name" value="KLHDC3-like"/>
</dbReference>
<dbReference type="AlphaFoldDB" id="A0ABD2Q5H0"/>
<dbReference type="Pfam" id="PF24681">
    <property type="entry name" value="Kelch_KLHDC2_KLHL20_DRC7"/>
    <property type="match status" value="1"/>
</dbReference>